<organism evidence="1">
    <name type="scientific">Anguilla anguilla</name>
    <name type="common">European freshwater eel</name>
    <name type="synonym">Muraena anguilla</name>
    <dbReference type="NCBI Taxonomy" id="7936"/>
    <lineage>
        <taxon>Eukaryota</taxon>
        <taxon>Metazoa</taxon>
        <taxon>Chordata</taxon>
        <taxon>Craniata</taxon>
        <taxon>Vertebrata</taxon>
        <taxon>Euteleostomi</taxon>
        <taxon>Actinopterygii</taxon>
        <taxon>Neopterygii</taxon>
        <taxon>Teleostei</taxon>
        <taxon>Anguilliformes</taxon>
        <taxon>Anguillidae</taxon>
        <taxon>Anguilla</taxon>
    </lineage>
</organism>
<accession>A0A0E9PAX4</accession>
<reference evidence="1" key="1">
    <citation type="submission" date="2014-11" db="EMBL/GenBank/DDBJ databases">
        <authorList>
            <person name="Amaro Gonzalez C."/>
        </authorList>
    </citation>
    <scope>NUCLEOTIDE SEQUENCE</scope>
</reference>
<dbReference type="EMBL" id="GBXM01106908">
    <property type="protein sequence ID" value="JAH01669.1"/>
    <property type="molecule type" value="Transcribed_RNA"/>
</dbReference>
<evidence type="ECO:0000313" key="1">
    <source>
        <dbReference type="EMBL" id="JAH01669.1"/>
    </source>
</evidence>
<sequence length="65" mass="7829">MYRQIERLTFNQGERAIESKALFYNGVLRIQRCGKHTMTITQIKRAHTQSFFLKMPLRDWSHCEL</sequence>
<dbReference type="AlphaFoldDB" id="A0A0E9PAX4"/>
<name>A0A0E9PAX4_ANGAN</name>
<reference evidence="1" key="2">
    <citation type="journal article" date="2015" name="Fish Shellfish Immunol.">
        <title>Early steps in the European eel (Anguilla anguilla)-Vibrio vulnificus interaction in the gills: Role of the RtxA13 toxin.</title>
        <authorList>
            <person name="Callol A."/>
            <person name="Pajuelo D."/>
            <person name="Ebbesson L."/>
            <person name="Teles M."/>
            <person name="MacKenzie S."/>
            <person name="Amaro C."/>
        </authorList>
    </citation>
    <scope>NUCLEOTIDE SEQUENCE</scope>
</reference>
<protein>
    <submittedName>
        <fullName evidence="1">Uncharacterized protein</fullName>
    </submittedName>
</protein>
<proteinExistence type="predicted"/>